<evidence type="ECO:0000256" key="1">
    <source>
        <dbReference type="ARBA" id="ARBA00010062"/>
    </source>
</evidence>
<gene>
    <name evidence="4" type="ORF">ACFQ1S_05475</name>
</gene>
<evidence type="ECO:0000313" key="4">
    <source>
        <dbReference type="EMBL" id="MFD1045081.1"/>
    </source>
</evidence>
<accession>A0ABW3M348</accession>
<dbReference type="Pfam" id="PF13458">
    <property type="entry name" value="Peripla_BP_6"/>
    <property type="match status" value="1"/>
</dbReference>
<evidence type="ECO:0000259" key="3">
    <source>
        <dbReference type="Pfam" id="PF13458"/>
    </source>
</evidence>
<evidence type="ECO:0000256" key="2">
    <source>
        <dbReference type="ARBA" id="ARBA00022729"/>
    </source>
</evidence>
<dbReference type="Gene3D" id="3.40.50.2300">
    <property type="match status" value="1"/>
</dbReference>
<dbReference type="InterPro" id="IPR028082">
    <property type="entry name" value="Peripla_BP_I"/>
</dbReference>
<dbReference type="InterPro" id="IPR051010">
    <property type="entry name" value="BCAA_transport"/>
</dbReference>
<comment type="similarity">
    <text evidence="1">Belongs to the leucine-binding protein family.</text>
</comment>
<keyword evidence="5" id="KW-1185">Reference proteome</keyword>
<keyword evidence="2" id="KW-0732">Signal</keyword>
<dbReference type="SUPFAM" id="SSF53822">
    <property type="entry name" value="Periplasmic binding protein-like I"/>
    <property type="match status" value="1"/>
</dbReference>
<proteinExistence type="inferred from homology"/>
<dbReference type="Proteomes" id="UP001597045">
    <property type="component" value="Unassembled WGS sequence"/>
</dbReference>
<reference evidence="5" key="1">
    <citation type="journal article" date="2019" name="Int. J. Syst. Evol. Microbiol.">
        <title>The Global Catalogue of Microorganisms (GCM) 10K type strain sequencing project: providing services to taxonomists for standard genome sequencing and annotation.</title>
        <authorList>
            <consortium name="The Broad Institute Genomics Platform"/>
            <consortium name="The Broad Institute Genome Sequencing Center for Infectious Disease"/>
            <person name="Wu L."/>
            <person name="Ma J."/>
        </authorList>
    </citation>
    <scope>NUCLEOTIDE SEQUENCE [LARGE SCALE GENOMIC DNA]</scope>
    <source>
        <strain evidence="5">JCM 31486</strain>
    </source>
</reference>
<feature type="domain" description="Leucine-binding protein" evidence="3">
    <location>
        <begin position="5"/>
        <end position="124"/>
    </location>
</feature>
<sequence>RAPRYLFVAGGIGITALLPMVRAAEGAVVGCPCAIPSGDSTGPLKDWADKYKASAKVDPAIYATEGYDAATTFINAVKAGKVTGTDINDFLKTEDFTGISKPIKFKDNGEPVTNSIFIYQVVGGKIKLLGPSDTAKLQG</sequence>
<name>A0ABW3M348_9PSEU</name>
<dbReference type="EMBL" id="JBHTIS010000200">
    <property type="protein sequence ID" value="MFD1045081.1"/>
    <property type="molecule type" value="Genomic_DNA"/>
</dbReference>
<dbReference type="PANTHER" id="PTHR30483:SF6">
    <property type="entry name" value="PERIPLASMIC BINDING PROTEIN OF ABC TRANSPORTER FOR NATURAL AMINO ACIDS"/>
    <property type="match status" value="1"/>
</dbReference>
<feature type="non-terminal residue" evidence="4">
    <location>
        <position position="1"/>
    </location>
</feature>
<evidence type="ECO:0000313" key="5">
    <source>
        <dbReference type="Proteomes" id="UP001597045"/>
    </source>
</evidence>
<organism evidence="4 5">
    <name type="scientific">Kibdelosporangium lantanae</name>
    <dbReference type="NCBI Taxonomy" id="1497396"/>
    <lineage>
        <taxon>Bacteria</taxon>
        <taxon>Bacillati</taxon>
        <taxon>Actinomycetota</taxon>
        <taxon>Actinomycetes</taxon>
        <taxon>Pseudonocardiales</taxon>
        <taxon>Pseudonocardiaceae</taxon>
        <taxon>Kibdelosporangium</taxon>
    </lineage>
</organism>
<comment type="caution">
    <text evidence="4">The sequence shown here is derived from an EMBL/GenBank/DDBJ whole genome shotgun (WGS) entry which is preliminary data.</text>
</comment>
<dbReference type="InterPro" id="IPR028081">
    <property type="entry name" value="Leu-bd"/>
</dbReference>
<protein>
    <submittedName>
        <fullName evidence="4">ABC transporter substrate-binding protein</fullName>
    </submittedName>
</protein>
<dbReference type="PANTHER" id="PTHR30483">
    <property type="entry name" value="LEUCINE-SPECIFIC-BINDING PROTEIN"/>
    <property type="match status" value="1"/>
</dbReference>